<feature type="compositionally biased region" description="Acidic residues" evidence="2">
    <location>
        <begin position="16"/>
        <end position="34"/>
    </location>
</feature>
<dbReference type="OrthoDB" id="1918685at2759"/>
<dbReference type="OMA" id="WSKEYEL"/>
<keyword evidence="5" id="KW-1185">Reference proteome</keyword>
<protein>
    <submittedName>
        <fullName evidence="4">Chromo</fullName>
    </submittedName>
</protein>
<evidence type="ECO:0000313" key="4">
    <source>
        <dbReference type="EMBL" id="EPE36582.1"/>
    </source>
</evidence>
<gene>
    <name evidence="4" type="ORF">GLAREA_08745</name>
</gene>
<evidence type="ECO:0000313" key="5">
    <source>
        <dbReference type="Proteomes" id="UP000016922"/>
    </source>
</evidence>
<dbReference type="STRING" id="1116229.S3DDS1"/>
<dbReference type="EMBL" id="KE145352">
    <property type="protein sequence ID" value="EPE36582.1"/>
    <property type="molecule type" value="Genomic_DNA"/>
</dbReference>
<evidence type="ECO:0000256" key="2">
    <source>
        <dbReference type="SAM" id="MobiDB-lite"/>
    </source>
</evidence>
<dbReference type="eggNOG" id="ENOG502T6K7">
    <property type="taxonomic scope" value="Eukaryota"/>
</dbReference>
<dbReference type="HOGENOM" id="CLU_148779_0_0_1"/>
<dbReference type="Gene3D" id="2.40.50.40">
    <property type="match status" value="1"/>
</dbReference>
<proteinExistence type="predicted"/>
<dbReference type="Pfam" id="PF00385">
    <property type="entry name" value="Chromo"/>
    <property type="match status" value="1"/>
</dbReference>
<reference evidence="4 5" key="1">
    <citation type="journal article" date="2013" name="BMC Genomics">
        <title>Genomics-driven discovery of the pneumocandin biosynthetic gene cluster in the fungus Glarea lozoyensis.</title>
        <authorList>
            <person name="Chen L."/>
            <person name="Yue Q."/>
            <person name="Zhang X."/>
            <person name="Xiang M."/>
            <person name="Wang C."/>
            <person name="Li S."/>
            <person name="Che Y."/>
            <person name="Ortiz-Lopez F.J."/>
            <person name="Bills G.F."/>
            <person name="Liu X."/>
            <person name="An Z."/>
        </authorList>
    </citation>
    <scope>NUCLEOTIDE SEQUENCE [LARGE SCALE GENOMIC DNA]</scope>
    <source>
        <strain evidence="5">ATCC 20868 / MF5171</strain>
    </source>
</reference>
<comment type="subunit">
    <text evidence="1">Component of the NuA4 histone acetyltransferase complex.</text>
</comment>
<organism evidence="4 5">
    <name type="scientific">Glarea lozoyensis (strain ATCC 20868 / MF5171)</name>
    <dbReference type="NCBI Taxonomy" id="1116229"/>
    <lineage>
        <taxon>Eukaryota</taxon>
        <taxon>Fungi</taxon>
        <taxon>Dikarya</taxon>
        <taxon>Ascomycota</taxon>
        <taxon>Pezizomycotina</taxon>
        <taxon>Leotiomycetes</taxon>
        <taxon>Helotiales</taxon>
        <taxon>Helotiaceae</taxon>
        <taxon>Glarea</taxon>
    </lineage>
</organism>
<dbReference type="InterPro" id="IPR023780">
    <property type="entry name" value="Chromo_domain"/>
</dbReference>
<name>S3DDS1_GLAL2</name>
<dbReference type="SUPFAM" id="SSF54160">
    <property type="entry name" value="Chromo domain-like"/>
    <property type="match status" value="1"/>
</dbReference>
<evidence type="ECO:0000256" key="1">
    <source>
        <dbReference type="ARBA" id="ARBA00011353"/>
    </source>
</evidence>
<dbReference type="Proteomes" id="UP000016922">
    <property type="component" value="Unassembled WGS sequence"/>
</dbReference>
<feature type="region of interest" description="Disordered" evidence="2">
    <location>
        <begin position="1"/>
        <end position="40"/>
    </location>
</feature>
<dbReference type="PROSITE" id="PS50013">
    <property type="entry name" value="CHROMO_2"/>
    <property type="match status" value="1"/>
</dbReference>
<dbReference type="InterPro" id="IPR016197">
    <property type="entry name" value="Chromo-like_dom_sf"/>
</dbReference>
<evidence type="ECO:0000259" key="3">
    <source>
        <dbReference type="PROSITE" id="PS50013"/>
    </source>
</evidence>
<accession>S3DDS1</accession>
<dbReference type="GO" id="GO:0006338">
    <property type="term" value="P:chromatin remodeling"/>
    <property type="evidence" value="ECO:0007669"/>
    <property type="project" value="UniProtKB-ARBA"/>
</dbReference>
<dbReference type="GeneID" id="19467793"/>
<dbReference type="AlphaFoldDB" id="S3DDS1"/>
<sequence>MANSNPQQFGGYLQDGIDEESDDEESLASLETDDGQDHAPKRILTQIKDKNHFIWYLVKWEDCPVIRSSWESADLFESCPQILETWSKEYELQQEGKSTPFDLVAFDKAVHEAEVARSDRRVLRRFRRNLQRVLSIVAT</sequence>
<dbReference type="KEGG" id="glz:GLAREA_08745"/>
<feature type="domain" description="Chromo" evidence="3">
    <location>
        <begin position="38"/>
        <end position="98"/>
    </location>
</feature>
<dbReference type="InterPro" id="IPR000953">
    <property type="entry name" value="Chromo/chromo_shadow_dom"/>
</dbReference>
<dbReference type="RefSeq" id="XP_008075897.1">
    <property type="nucleotide sequence ID" value="XM_008077706.1"/>
</dbReference>